<dbReference type="InterPro" id="IPR016040">
    <property type="entry name" value="NAD(P)-bd_dom"/>
</dbReference>
<keyword evidence="3" id="KW-1185">Reference proteome</keyword>
<dbReference type="AlphaFoldDB" id="A0A843U652"/>
<reference evidence="2" key="1">
    <citation type="submission" date="2017-07" db="EMBL/GenBank/DDBJ databases">
        <title>Taro Niue Genome Assembly and Annotation.</title>
        <authorList>
            <person name="Atibalentja N."/>
            <person name="Keating K."/>
            <person name="Fields C.J."/>
        </authorList>
    </citation>
    <scope>NUCLEOTIDE SEQUENCE</scope>
    <source>
        <strain evidence="2">Niue_2</strain>
        <tissue evidence="2">Leaf</tissue>
    </source>
</reference>
<comment type="caution">
    <text evidence="2">The sequence shown here is derived from an EMBL/GenBank/DDBJ whole genome shotgun (WGS) entry which is preliminary data.</text>
</comment>
<dbReference type="InterPro" id="IPR036291">
    <property type="entry name" value="NAD(P)-bd_dom_sf"/>
</dbReference>
<protein>
    <recommendedName>
        <fullName evidence="1">NAD(P)-binding domain-containing protein</fullName>
    </recommendedName>
</protein>
<evidence type="ECO:0000259" key="1">
    <source>
        <dbReference type="Pfam" id="PF13460"/>
    </source>
</evidence>
<gene>
    <name evidence="2" type="ORF">Taro_009344</name>
</gene>
<evidence type="ECO:0000313" key="2">
    <source>
        <dbReference type="EMBL" id="MQL76933.1"/>
    </source>
</evidence>
<dbReference type="Gene3D" id="3.40.50.720">
    <property type="entry name" value="NAD(P)-binding Rossmann-like Domain"/>
    <property type="match status" value="1"/>
</dbReference>
<dbReference type="Proteomes" id="UP000652761">
    <property type="component" value="Unassembled WGS sequence"/>
</dbReference>
<accession>A0A843U652</accession>
<dbReference type="OrthoDB" id="419598at2759"/>
<dbReference type="EMBL" id="NMUH01000323">
    <property type="protein sequence ID" value="MQL76933.1"/>
    <property type="molecule type" value="Genomic_DNA"/>
</dbReference>
<feature type="domain" description="NAD(P)-binding" evidence="1">
    <location>
        <begin position="96"/>
        <end position="166"/>
    </location>
</feature>
<evidence type="ECO:0000313" key="3">
    <source>
        <dbReference type="Proteomes" id="UP000652761"/>
    </source>
</evidence>
<dbReference type="PANTHER" id="PTHR15020:SF11">
    <property type="entry name" value="OS06G0360300 PROTEIN"/>
    <property type="match status" value="1"/>
</dbReference>
<dbReference type="Pfam" id="PF13460">
    <property type="entry name" value="NAD_binding_10"/>
    <property type="match status" value="1"/>
</dbReference>
<dbReference type="PANTHER" id="PTHR15020">
    <property type="entry name" value="FLAVIN REDUCTASE-RELATED"/>
    <property type="match status" value="1"/>
</dbReference>
<proteinExistence type="predicted"/>
<dbReference type="SUPFAM" id="SSF51735">
    <property type="entry name" value="NAD(P)-binding Rossmann-fold domains"/>
    <property type="match status" value="1"/>
</dbReference>
<sequence>MASAAAAAAVVISTGSALRPRFNLLRRSSCRLRPFVSTRNPLGISSLPHPLTPVVSTISLAAAAASKMEASSEITEQVETAPAEESRRYKKIFVAGATGRTGKRIVELLVAKGFEVRAGAVDLDKARGSLPSNANVQIVRADVTEGPEKLVEAIGDADAVICATGFRYSWDVFAPWKVSRMMTLHSPTRIDWSDERSGVVAMKCP</sequence>
<name>A0A843U652_COLES</name>
<organism evidence="2 3">
    <name type="scientific">Colocasia esculenta</name>
    <name type="common">Wild taro</name>
    <name type="synonym">Arum esculentum</name>
    <dbReference type="NCBI Taxonomy" id="4460"/>
    <lineage>
        <taxon>Eukaryota</taxon>
        <taxon>Viridiplantae</taxon>
        <taxon>Streptophyta</taxon>
        <taxon>Embryophyta</taxon>
        <taxon>Tracheophyta</taxon>
        <taxon>Spermatophyta</taxon>
        <taxon>Magnoliopsida</taxon>
        <taxon>Liliopsida</taxon>
        <taxon>Araceae</taxon>
        <taxon>Aroideae</taxon>
        <taxon>Colocasieae</taxon>
        <taxon>Colocasia</taxon>
    </lineage>
</organism>